<dbReference type="OrthoDB" id="4501419at2759"/>
<organism evidence="1 2">
    <name type="scientific">Fusarium irregulare</name>
    <dbReference type="NCBI Taxonomy" id="2494466"/>
    <lineage>
        <taxon>Eukaryota</taxon>
        <taxon>Fungi</taxon>
        <taxon>Dikarya</taxon>
        <taxon>Ascomycota</taxon>
        <taxon>Pezizomycotina</taxon>
        <taxon>Sordariomycetes</taxon>
        <taxon>Hypocreomycetidae</taxon>
        <taxon>Hypocreales</taxon>
        <taxon>Nectriaceae</taxon>
        <taxon>Fusarium</taxon>
        <taxon>Fusarium incarnatum-equiseti species complex</taxon>
    </lineage>
</organism>
<sequence>MRPVKEEHLKILLERNSILLLDRTAWTIAYIQSIVKRNPTHIATKKGNKTLSTDLWLDILDEAEFDENEHKYSLVYPVDMSSVQINGKESEPALVCNILEKWSRFGRIKDGGDVACYEVWLKKPLQKFKKRNEEEEIPENPFQISTTVLPDKSITIPVSDLDFELPFLHRRIKAPDVISWVEGGACGLCRGGERNFCVGCRDGREVLEKWTSLEGRGMDCGTRMVCPLCIGKYYAETSARETSDYYAEMPDGEYEEFRKDRYRELGYAW</sequence>
<keyword evidence="2" id="KW-1185">Reference proteome</keyword>
<evidence type="ECO:0000313" key="1">
    <source>
        <dbReference type="EMBL" id="KAJ4015264.1"/>
    </source>
</evidence>
<proteinExistence type="predicted"/>
<protein>
    <submittedName>
        <fullName evidence="1">Uncharacterized protein</fullName>
    </submittedName>
</protein>
<dbReference type="Proteomes" id="UP001152130">
    <property type="component" value="Unassembled WGS sequence"/>
</dbReference>
<gene>
    <name evidence="1" type="ORF">NW766_005597</name>
</gene>
<comment type="caution">
    <text evidence="1">The sequence shown here is derived from an EMBL/GenBank/DDBJ whole genome shotgun (WGS) entry which is preliminary data.</text>
</comment>
<evidence type="ECO:0000313" key="2">
    <source>
        <dbReference type="Proteomes" id="UP001152130"/>
    </source>
</evidence>
<accession>A0A9W8PQZ5</accession>
<dbReference type="AlphaFoldDB" id="A0A9W8PQZ5"/>
<reference evidence="1" key="1">
    <citation type="submission" date="2022-10" db="EMBL/GenBank/DDBJ databases">
        <title>Fusarium specimens isolated from Avocado Roots.</title>
        <authorList>
            <person name="Stajich J."/>
            <person name="Roper C."/>
            <person name="Heimlech-Rivalta G."/>
        </authorList>
    </citation>
    <scope>NUCLEOTIDE SEQUENCE</scope>
    <source>
        <strain evidence="1">CF00143</strain>
    </source>
</reference>
<dbReference type="EMBL" id="JAPDHF010000007">
    <property type="protein sequence ID" value="KAJ4015264.1"/>
    <property type="molecule type" value="Genomic_DNA"/>
</dbReference>
<name>A0A9W8PQZ5_9HYPO</name>